<dbReference type="SUPFAM" id="SSF53335">
    <property type="entry name" value="S-adenosyl-L-methionine-dependent methyltransferases"/>
    <property type="match status" value="1"/>
</dbReference>
<dbReference type="InterPro" id="IPR016718">
    <property type="entry name" value="rRNA_m1G-MeTrfase_A_prd"/>
</dbReference>
<keyword evidence="1" id="KW-0479">Metal-binding</keyword>
<comment type="caution">
    <text evidence="4">The sequence shown here is derived from an EMBL/GenBank/DDBJ whole genome shotgun (WGS) entry which is preliminary data.</text>
</comment>
<evidence type="ECO:0000256" key="1">
    <source>
        <dbReference type="PIRSR" id="PIRSR018249-1"/>
    </source>
</evidence>
<feature type="binding site" evidence="1">
    <location>
        <position position="28"/>
    </location>
    <ligand>
        <name>Zn(2+)</name>
        <dbReference type="ChEBI" id="CHEBI:29105"/>
    </ligand>
</feature>
<name>A0A7W3IS41_9ACTN</name>
<sequence length="279" mass="29227">MSLAAVADLLACPHCAAPLTLAGRRLTCPRRHSYDLARQGYVNLLAGPTGLRADTAEMVAARDRFLRSGRYAGFADRLADRVAALIGDGTPDAPAVLESGAGTGHYLAAVLDRLSATAPAARGLALDLSVPACRRAARAHPRIGAAVAETWSGLPVRDGACAVVLSVFAPRNPAAFARVLAPGGVAVVLGAGPDHLAEVRERLGLLGIEPDKADRLRTSMEPWFDTGGEEEVTFRLALDRNALADLVAMGPNAFHGEADRVGEGADVTASGRIAWFRRR</sequence>
<keyword evidence="5" id="KW-1185">Reference proteome</keyword>
<gene>
    <name evidence="4" type="ORF">FHX74_001850</name>
</gene>
<evidence type="ECO:0000313" key="5">
    <source>
        <dbReference type="Proteomes" id="UP000523079"/>
    </source>
</evidence>
<proteinExistence type="predicted"/>
<dbReference type="InterPro" id="IPR048647">
    <property type="entry name" value="RlmA_N"/>
</dbReference>
<feature type="domain" description="23S rRNA (guanine(745)-N(1))-methyltransferase N-terminal" evidence="3">
    <location>
        <begin position="11"/>
        <end position="45"/>
    </location>
</feature>
<feature type="binding site" evidence="2">
    <location>
        <begin position="103"/>
        <end position="104"/>
    </location>
    <ligand>
        <name>S-adenosyl-L-methionine</name>
        <dbReference type="ChEBI" id="CHEBI:59789"/>
    </ligand>
</feature>
<dbReference type="AlphaFoldDB" id="A0A7W3IS41"/>
<evidence type="ECO:0000259" key="3">
    <source>
        <dbReference type="Pfam" id="PF21302"/>
    </source>
</evidence>
<feature type="binding site" evidence="1">
    <location>
        <position position="32"/>
    </location>
    <ligand>
        <name>Zn(2+)</name>
        <dbReference type="ChEBI" id="CHEBI:29105"/>
    </ligand>
</feature>
<keyword evidence="2" id="KW-0949">S-adenosyl-L-methionine</keyword>
<feature type="binding site" evidence="2">
    <location>
        <position position="195"/>
    </location>
    <ligand>
        <name>S-adenosyl-L-methionine</name>
        <dbReference type="ChEBI" id="CHEBI:59789"/>
    </ligand>
</feature>
<accession>A0A7W3IS41</accession>
<evidence type="ECO:0000256" key="2">
    <source>
        <dbReference type="PIRSR" id="PIRSR018249-2"/>
    </source>
</evidence>
<reference evidence="4 5" key="1">
    <citation type="submission" date="2020-07" db="EMBL/GenBank/DDBJ databases">
        <title>Sequencing the genomes of 1000 actinobacteria strains.</title>
        <authorList>
            <person name="Klenk H.-P."/>
        </authorList>
    </citation>
    <scope>NUCLEOTIDE SEQUENCE [LARGE SCALE GENOMIC DNA]</scope>
    <source>
        <strain evidence="4 5">DSM 100723</strain>
    </source>
</reference>
<dbReference type="Gene3D" id="3.40.50.150">
    <property type="entry name" value="Vaccinia Virus protein VP39"/>
    <property type="match status" value="1"/>
</dbReference>
<dbReference type="EMBL" id="JACGWT010000003">
    <property type="protein sequence ID" value="MBA8794231.1"/>
    <property type="molecule type" value="Genomic_DNA"/>
</dbReference>
<dbReference type="PIRSF" id="PIRSF018249">
    <property type="entry name" value="MyrA_prd"/>
    <property type="match status" value="1"/>
</dbReference>
<dbReference type="RefSeq" id="WP_182559850.1">
    <property type="nucleotide sequence ID" value="NZ_JACGWT010000003.1"/>
</dbReference>
<dbReference type="GO" id="GO:0046872">
    <property type="term" value="F:metal ion binding"/>
    <property type="evidence" value="ECO:0007669"/>
    <property type="project" value="UniProtKB-KW"/>
</dbReference>
<dbReference type="InterPro" id="IPR029063">
    <property type="entry name" value="SAM-dependent_MTases_sf"/>
</dbReference>
<organism evidence="4 5">
    <name type="scientific">Microlunatus kandeliicorticis</name>
    <dbReference type="NCBI Taxonomy" id="1759536"/>
    <lineage>
        <taxon>Bacteria</taxon>
        <taxon>Bacillati</taxon>
        <taxon>Actinomycetota</taxon>
        <taxon>Actinomycetes</taxon>
        <taxon>Propionibacteriales</taxon>
        <taxon>Propionibacteriaceae</taxon>
        <taxon>Microlunatus</taxon>
    </lineage>
</organism>
<dbReference type="GO" id="GO:0052911">
    <property type="term" value="F:23S rRNA (guanine(745)-N(1))-methyltransferase activity"/>
    <property type="evidence" value="ECO:0007669"/>
    <property type="project" value="UniProtKB-EC"/>
</dbReference>
<dbReference type="Proteomes" id="UP000523079">
    <property type="component" value="Unassembled WGS sequence"/>
</dbReference>
<protein>
    <submittedName>
        <fullName evidence="4">23S rRNA (Guanine745-N1)-methyltransferase</fullName>
        <ecNumber evidence="4">2.1.1.187</ecNumber>
    </submittedName>
</protein>
<evidence type="ECO:0000313" key="4">
    <source>
        <dbReference type="EMBL" id="MBA8794231.1"/>
    </source>
</evidence>
<keyword evidence="4" id="KW-0489">Methyltransferase</keyword>
<keyword evidence="1" id="KW-0862">Zinc</keyword>
<dbReference type="Pfam" id="PF21302">
    <property type="entry name" value="Zn_ribbon_RlmA"/>
    <property type="match status" value="1"/>
</dbReference>
<dbReference type="EC" id="2.1.1.187" evidence="4"/>
<keyword evidence="4" id="KW-0808">Transferase</keyword>
<feature type="binding site" evidence="2">
    <location>
        <position position="71"/>
    </location>
    <ligand>
        <name>S-adenosyl-L-methionine</name>
        <dbReference type="ChEBI" id="CHEBI:59789"/>
    </ligand>
</feature>